<gene>
    <name evidence="1" type="ORF">NG821_09015</name>
</gene>
<sequence>MQTKTRVLDIRLTIKDEELFRKKAKPYQGNMSAMIRDAVAQFDDRATIGKIDALTDMMKLYRKYQQDLSWLGGNFNQAMKQANEIAISGKLSQSYYEGILIPKLQPLQSLLQSIKDELSDVTAKLSHG</sequence>
<comment type="caution">
    <text evidence="1">The sequence shown here is derived from an EMBL/GenBank/DDBJ whole genome shotgun (WGS) entry which is preliminary data.</text>
</comment>
<evidence type="ECO:0000313" key="2">
    <source>
        <dbReference type="Proteomes" id="UP001204015"/>
    </source>
</evidence>
<protein>
    <submittedName>
        <fullName evidence="1">Uncharacterized protein</fullName>
    </submittedName>
</protein>
<evidence type="ECO:0000313" key="1">
    <source>
        <dbReference type="EMBL" id="MCO6025975.1"/>
    </source>
</evidence>
<proteinExistence type="predicted"/>
<accession>A0ABT1BYT5</accession>
<organism evidence="1 2">
    <name type="scientific">Segatella cerevisiae</name>
    <dbReference type="NCBI Taxonomy" id="2053716"/>
    <lineage>
        <taxon>Bacteria</taxon>
        <taxon>Pseudomonadati</taxon>
        <taxon>Bacteroidota</taxon>
        <taxon>Bacteroidia</taxon>
        <taxon>Bacteroidales</taxon>
        <taxon>Prevotellaceae</taxon>
        <taxon>Segatella</taxon>
    </lineage>
</organism>
<dbReference type="EMBL" id="JAMXLY010000034">
    <property type="protein sequence ID" value="MCO6025975.1"/>
    <property type="molecule type" value="Genomic_DNA"/>
</dbReference>
<dbReference type="Proteomes" id="UP001204015">
    <property type="component" value="Unassembled WGS sequence"/>
</dbReference>
<name>A0ABT1BYT5_9BACT</name>
<reference evidence="1 2" key="1">
    <citation type="submission" date="2022-06" db="EMBL/GenBank/DDBJ databases">
        <title>A taxonomic note on the genus Prevotella: Description of four novel genera and emended description of the genera Hallella and Xylanibacter.</title>
        <authorList>
            <person name="Hitch T.C.A."/>
        </authorList>
    </citation>
    <scope>NUCLEOTIDE SEQUENCE [LARGE SCALE GENOMIC DNA]</scope>
    <source>
        <strain evidence="1 2">DSM 100619</strain>
    </source>
</reference>
<keyword evidence="2" id="KW-1185">Reference proteome</keyword>
<dbReference type="RefSeq" id="WP_252761332.1">
    <property type="nucleotide sequence ID" value="NZ_JAMXLY010000034.1"/>
</dbReference>